<dbReference type="Pfam" id="PF03746">
    <property type="entry name" value="LamB_YcsF"/>
    <property type="match status" value="1"/>
</dbReference>
<keyword evidence="1" id="KW-0067">ATP-binding</keyword>
<comment type="subunit">
    <text evidence="1">Forms a complex composed of PxpA, PxpB and PxpC.</text>
</comment>
<sequence>MKIDVNSDMGEGFGVWRVCDDDAMMRIVSSANIACGFHAGDPAIMTRMVRLAKVHGVGIGAHPGLPDKLGFGRKEMAFSADELCQQVVYQIGALCALAKNEDMRVSHVSFHAALGNMINRDDILALQVMQAIHRLDPELIIFSQPDTIIERAAREAGLRSLTLFLADRAYDAQGHLVPRGTAGALISEEKQVRERVRQFLEQGTVKTIEGEWISVRARSILVHSDTPGSVELAAIVRSEIEACSGTVAPAADVVALS</sequence>
<dbReference type="CDD" id="cd10787">
    <property type="entry name" value="LamB_YcsF_like"/>
    <property type="match status" value="1"/>
</dbReference>
<dbReference type="GO" id="GO:0005524">
    <property type="term" value="F:ATP binding"/>
    <property type="evidence" value="ECO:0007669"/>
    <property type="project" value="UniProtKB-UniRule"/>
</dbReference>
<dbReference type="SUPFAM" id="SSF88713">
    <property type="entry name" value="Glycoside hydrolase/deacetylase"/>
    <property type="match status" value="1"/>
</dbReference>
<proteinExistence type="inferred from homology"/>
<dbReference type="NCBIfam" id="NF003816">
    <property type="entry name" value="PRK05406.1-5"/>
    <property type="match status" value="1"/>
</dbReference>
<dbReference type="PANTHER" id="PTHR30292">
    <property type="entry name" value="UNCHARACTERIZED PROTEIN YBGL-RELATED"/>
    <property type="match status" value="1"/>
</dbReference>
<dbReference type="Gene3D" id="3.20.20.370">
    <property type="entry name" value="Glycoside hydrolase/deacetylase"/>
    <property type="match status" value="1"/>
</dbReference>
<dbReference type="EMBL" id="AP028908">
    <property type="protein sequence ID" value="BES86989.1"/>
    <property type="molecule type" value="Genomic_DNA"/>
</dbReference>
<organism evidence="2 3">
    <name type="scientific">Pectobacterium araliae</name>
    <dbReference type="NCBI Taxonomy" id="3073862"/>
    <lineage>
        <taxon>Bacteria</taxon>
        <taxon>Pseudomonadati</taxon>
        <taxon>Pseudomonadota</taxon>
        <taxon>Gammaproteobacteria</taxon>
        <taxon>Enterobacterales</taxon>
        <taxon>Pectobacteriaceae</taxon>
        <taxon>Pectobacterium</taxon>
    </lineage>
</organism>
<dbReference type="InterPro" id="IPR011330">
    <property type="entry name" value="Glyco_hydro/deAcase_b/a-brl"/>
</dbReference>
<keyword evidence="1" id="KW-0378">Hydrolase</keyword>
<dbReference type="Proteomes" id="UP001377830">
    <property type="component" value="Chromosome"/>
</dbReference>
<dbReference type="HAMAP" id="MF_00691">
    <property type="entry name" value="PxpA"/>
    <property type="match status" value="1"/>
</dbReference>
<dbReference type="EC" id="3.5.2.9" evidence="1"/>
<dbReference type="InterPro" id="IPR005501">
    <property type="entry name" value="LamB/YcsF/PxpA-like"/>
</dbReference>
<name>A0AAN0KPF7_9GAMM</name>
<accession>A0AAN0KPF7</accession>
<dbReference type="KEGG" id="parl:PEC302110_40860"/>
<keyword evidence="1" id="KW-0547">Nucleotide-binding</keyword>
<dbReference type="PANTHER" id="PTHR30292:SF0">
    <property type="entry name" value="5-OXOPROLINASE SUBUNIT A"/>
    <property type="match status" value="1"/>
</dbReference>
<evidence type="ECO:0000313" key="3">
    <source>
        <dbReference type="Proteomes" id="UP001377830"/>
    </source>
</evidence>
<evidence type="ECO:0000256" key="1">
    <source>
        <dbReference type="HAMAP-Rule" id="MF_00691"/>
    </source>
</evidence>
<dbReference type="RefSeq" id="WP_261847354.1">
    <property type="nucleotide sequence ID" value="NZ_AP028908.1"/>
</dbReference>
<dbReference type="GO" id="GO:0005975">
    <property type="term" value="P:carbohydrate metabolic process"/>
    <property type="evidence" value="ECO:0007669"/>
    <property type="project" value="InterPro"/>
</dbReference>
<dbReference type="GO" id="GO:0017168">
    <property type="term" value="F:5-oxoprolinase (ATP-hydrolyzing) activity"/>
    <property type="evidence" value="ECO:0007669"/>
    <property type="project" value="UniProtKB-UniRule"/>
</dbReference>
<evidence type="ECO:0000313" key="2">
    <source>
        <dbReference type="EMBL" id="BES86989.1"/>
    </source>
</evidence>
<dbReference type="NCBIfam" id="NF003814">
    <property type="entry name" value="PRK05406.1-3"/>
    <property type="match status" value="1"/>
</dbReference>
<comment type="catalytic activity">
    <reaction evidence="1">
        <text>5-oxo-L-proline + ATP + 2 H2O = L-glutamate + ADP + phosphate + H(+)</text>
        <dbReference type="Rhea" id="RHEA:10348"/>
        <dbReference type="ChEBI" id="CHEBI:15377"/>
        <dbReference type="ChEBI" id="CHEBI:15378"/>
        <dbReference type="ChEBI" id="CHEBI:29985"/>
        <dbReference type="ChEBI" id="CHEBI:30616"/>
        <dbReference type="ChEBI" id="CHEBI:43474"/>
        <dbReference type="ChEBI" id="CHEBI:58402"/>
        <dbReference type="ChEBI" id="CHEBI:456216"/>
        <dbReference type="EC" id="3.5.2.9"/>
    </reaction>
</comment>
<reference evidence="3" key="1">
    <citation type="journal article" date="2024" name="Int. J. Syst. Evol. Microbiol.">
        <title>Pectobacterium araliae sp. nov., a pathogen causing bacterial soft rot of Japanese angelica tree in Japan.</title>
        <authorList>
            <person name="Sawada H."/>
            <person name="Someya N."/>
            <person name="Morohoshi T."/>
            <person name="Ono M."/>
            <person name="Satou M."/>
        </authorList>
    </citation>
    <scope>NUCLEOTIDE SEQUENCE [LARGE SCALE GENOMIC DNA]</scope>
    <source>
        <strain evidence="3">MAFF 302110</strain>
    </source>
</reference>
<dbReference type="AlphaFoldDB" id="A0AAN0KPF7"/>
<protein>
    <recommendedName>
        <fullName evidence="1">5-oxoprolinase subunit A</fullName>
        <shortName evidence="1">5-OPase subunit A</shortName>
        <ecNumber evidence="1">3.5.2.9</ecNumber>
    </recommendedName>
    <alternativeName>
        <fullName evidence="1">5-oxoprolinase (ATP-hydrolyzing) subunit A</fullName>
    </alternativeName>
</protein>
<gene>
    <name evidence="1" type="primary">pxpA</name>
    <name evidence="2" type="ORF">PEC302110_40860</name>
</gene>
<comment type="function">
    <text evidence="1">Catalyzes the cleavage of 5-oxoproline to form L-glutamate coupled to the hydrolysis of ATP to ADP and inorganic phosphate.</text>
</comment>
<comment type="similarity">
    <text evidence="1">Belongs to the LamB/PxpA family.</text>
</comment>
<keyword evidence="3" id="KW-1185">Reference proteome</keyword>